<feature type="signal peptide" evidence="2">
    <location>
        <begin position="1"/>
        <end position="20"/>
    </location>
</feature>
<accession>A0A9P7A088</accession>
<evidence type="ECO:0000256" key="1">
    <source>
        <dbReference type="SAM" id="MobiDB-lite"/>
    </source>
</evidence>
<name>A0A9P7A088_9AGAM</name>
<evidence type="ECO:0000256" key="2">
    <source>
        <dbReference type="SAM" id="SignalP"/>
    </source>
</evidence>
<dbReference type="EMBL" id="JABBWD010000010">
    <property type="protein sequence ID" value="KAG1780079.1"/>
    <property type="molecule type" value="Genomic_DNA"/>
</dbReference>
<reference evidence="3" key="1">
    <citation type="journal article" date="2020" name="New Phytol.">
        <title>Comparative genomics reveals dynamic genome evolution in host specialist ectomycorrhizal fungi.</title>
        <authorList>
            <person name="Lofgren L.A."/>
            <person name="Nguyen N.H."/>
            <person name="Vilgalys R."/>
            <person name="Ruytinx J."/>
            <person name="Liao H.L."/>
            <person name="Branco S."/>
            <person name="Kuo A."/>
            <person name="LaButti K."/>
            <person name="Lipzen A."/>
            <person name="Andreopoulos W."/>
            <person name="Pangilinan J."/>
            <person name="Riley R."/>
            <person name="Hundley H."/>
            <person name="Na H."/>
            <person name="Barry K."/>
            <person name="Grigoriev I.V."/>
            <person name="Stajich J.E."/>
            <person name="Kennedy P.G."/>
        </authorList>
    </citation>
    <scope>NUCLEOTIDE SEQUENCE</scope>
    <source>
        <strain evidence="3">DOB743</strain>
    </source>
</reference>
<sequence length="627" mass="70220">MCWVMVPVCLILSLWYGTQALLASIVCAALTIWYNELHGDKLGVSKNVLTAILYGCLEIGGTVAAGSRNSCIDEAGALAVALSSTVFATTLHKIDALSTTAFVGTRFVMYDTVGADKQRKFYSLNIAPHKTNSKLVKQLTLGTLTVGQLSLDLTASMGTYGYHVVRYRNMYFESHHSHDGYPTWLGLKVLQLIRQPNGIATYRQVFGEMLDGLKSPSHSLLVIEDGDNFDLQPPSRRRPPSSCGWIYEIDLDHDIFHVNEMPFFSLDCLPDDDAFLQYIPDEYIHKDHYGHTACPSRNPPEHKYKKPTPPIVDNSDLATYQSMMCTGSQVALSGLLAINDILSQDEHVRVTLLEVMIGQCMVSSAIGKEIYQIELSNDHNEVTDNQWSIACFMASIAFVPQMFDDIQHAYHPELKRKEFTWVREDTVVCIATHLYDKRCLQASVSRLINAIIEQKDNPGHYFGIAFSVFHCAIVKVVKNAHIMTFSHTSALQFLPSFHAYSPSTPGITALARLGYRIDPALFKRAIQVCPYARYLIEREKSPAQKADGSDNMPLSTICPTLPLELWREIARYLLPPPAHRPRNGLKTVPWSSLDGTPLSPPLWLSPGRRSPRETRPVPDARDEKSFE</sequence>
<feature type="compositionally biased region" description="Basic and acidic residues" evidence="1">
    <location>
        <begin position="610"/>
        <end position="627"/>
    </location>
</feature>
<comment type="caution">
    <text evidence="3">The sequence shown here is derived from an EMBL/GenBank/DDBJ whole genome shotgun (WGS) entry which is preliminary data.</text>
</comment>
<gene>
    <name evidence="3" type="ORF">EV702DRAFT_1043434</name>
</gene>
<dbReference type="OrthoDB" id="3229878at2759"/>
<evidence type="ECO:0000313" key="4">
    <source>
        <dbReference type="Proteomes" id="UP000714275"/>
    </source>
</evidence>
<feature type="region of interest" description="Disordered" evidence="1">
    <location>
        <begin position="588"/>
        <end position="627"/>
    </location>
</feature>
<protein>
    <submittedName>
        <fullName evidence="3">Uncharacterized protein</fullName>
    </submittedName>
</protein>
<feature type="chain" id="PRO_5040184155" evidence="2">
    <location>
        <begin position="21"/>
        <end position="627"/>
    </location>
</feature>
<keyword evidence="4" id="KW-1185">Reference proteome</keyword>
<keyword evidence="2" id="KW-0732">Signal</keyword>
<proteinExistence type="predicted"/>
<organism evidence="3 4">
    <name type="scientific">Suillus placidus</name>
    <dbReference type="NCBI Taxonomy" id="48579"/>
    <lineage>
        <taxon>Eukaryota</taxon>
        <taxon>Fungi</taxon>
        <taxon>Dikarya</taxon>
        <taxon>Basidiomycota</taxon>
        <taxon>Agaricomycotina</taxon>
        <taxon>Agaricomycetes</taxon>
        <taxon>Agaricomycetidae</taxon>
        <taxon>Boletales</taxon>
        <taxon>Suillineae</taxon>
        <taxon>Suillaceae</taxon>
        <taxon>Suillus</taxon>
    </lineage>
</organism>
<dbReference type="Proteomes" id="UP000714275">
    <property type="component" value="Unassembled WGS sequence"/>
</dbReference>
<dbReference type="AlphaFoldDB" id="A0A9P7A088"/>
<evidence type="ECO:0000313" key="3">
    <source>
        <dbReference type="EMBL" id="KAG1780079.1"/>
    </source>
</evidence>